<dbReference type="Proteomes" id="UP000054544">
    <property type="component" value="Unassembled WGS sequence"/>
</dbReference>
<keyword evidence="2" id="KW-1185">Reference proteome</keyword>
<reference evidence="2" key="1">
    <citation type="journal article" date="2014" name="BMC Genomics">
        <title>The genome sequence of the biocontrol fungus Metarhizium anisopliae and comparative genomics of Metarhizium species.</title>
        <authorList>
            <person name="Pattemore J.A."/>
            <person name="Hane J.K."/>
            <person name="Williams A.H."/>
            <person name="Wilson B.A."/>
            <person name="Stodart B.J."/>
            <person name="Ash G.J."/>
        </authorList>
    </citation>
    <scope>NUCLEOTIDE SEQUENCE [LARGE SCALE GENOMIC DNA]</scope>
    <source>
        <strain evidence="2">BRIP 53293</strain>
    </source>
</reference>
<dbReference type="EMBL" id="KE384841">
    <property type="protein sequence ID" value="KJK73439.1"/>
    <property type="molecule type" value="Genomic_DNA"/>
</dbReference>
<name>A0A0D9NHI4_METAN</name>
<sequence length="87" mass="10330">MDVPISWMYFDFGDEFRRMACEDSIILLLDVLEFRDGCTIWDGGTWPSDGFVPVRLLRSRWMYPEPWCELQVGQTRHTLPLTPMRTE</sequence>
<evidence type="ECO:0000313" key="2">
    <source>
        <dbReference type="Proteomes" id="UP000054544"/>
    </source>
</evidence>
<dbReference type="AlphaFoldDB" id="A0A0D9NHI4"/>
<accession>A0A0D9NHI4</accession>
<gene>
    <name evidence="1" type="ORF">H634G_11336</name>
</gene>
<proteinExistence type="predicted"/>
<evidence type="ECO:0000313" key="1">
    <source>
        <dbReference type="EMBL" id="KJK73439.1"/>
    </source>
</evidence>
<organism evidence="1 2">
    <name type="scientific">Metarhizium anisopliae BRIP 53293</name>
    <dbReference type="NCBI Taxonomy" id="1291518"/>
    <lineage>
        <taxon>Eukaryota</taxon>
        <taxon>Fungi</taxon>
        <taxon>Dikarya</taxon>
        <taxon>Ascomycota</taxon>
        <taxon>Pezizomycotina</taxon>
        <taxon>Sordariomycetes</taxon>
        <taxon>Hypocreomycetidae</taxon>
        <taxon>Hypocreales</taxon>
        <taxon>Clavicipitaceae</taxon>
        <taxon>Metarhizium</taxon>
    </lineage>
</organism>
<protein>
    <submittedName>
        <fullName evidence="1">Uncharacterized protein</fullName>
    </submittedName>
</protein>